<organism evidence="2 3">
    <name type="scientific">Ramlibacter lithotrophicus</name>
    <dbReference type="NCBI Taxonomy" id="2606681"/>
    <lineage>
        <taxon>Bacteria</taxon>
        <taxon>Pseudomonadati</taxon>
        <taxon>Pseudomonadota</taxon>
        <taxon>Betaproteobacteria</taxon>
        <taxon>Burkholderiales</taxon>
        <taxon>Comamonadaceae</taxon>
        <taxon>Ramlibacter</taxon>
    </lineage>
</organism>
<dbReference type="SUPFAM" id="SSF53613">
    <property type="entry name" value="Ribokinase-like"/>
    <property type="match status" value="1"/>
</dbReference>
<dbReference type="GO" id="GO:0009159">
    <property type="term" value="P:deoxyribonucleoside monophosphate catabolic process"/>
    <property type="evidence" value="ECO:0007669"/>
    <property type="project" value="TreeGrafter"/>
</dbReference>
<name>A0A7X6DK39_9BURK</name>
<evidence type="ECO:0000313" key="3">
    <source>
        <dbReference type="Proteomes" id="UP000521868"/>
    </source>
</evidence>
<dbReference type="InterPro" id="IPR007710">
    <property type="entry name" value="Nucleoside_deoxyribTrfase"/>
</dbReference>
<dbReference type="Proteomes" id="UP000521868">
    <property type="component" value="Unassembled WGS sequence"/>
</dbReference>
<dbReference type="PANTHER" id="PTHR15364">
    <property type="entry name" value="2'-DEOXYNUCLEOSIDE 5'-PHOSPHATE N-HYDROLASE 1"/>
    <property type="match status" value="1"/>
</dbReference>
<gene>
    <name evidence="2" type="ORF">RAMLITH_22735</name>
</gene>
<sequence length="407" mass="44452">MAIEVVGGVYRERCLRPSWDQVYGSAGRAAEAIATMGTPVVLHSFLTDDAREAFEDRGALLGTLSVKGPRTDELVRFVYMHDLAVPRIYDAPKQGRGVLEVSAEKAVRFGMLDGDAKVHAKWAVYDPQNIREGRPFAENGSTAERLALVMNSFEAAHMAGMHGAHPSRSAPALAAEQNAEVVVVKMGAQGAYVWTASEQRQVPAYRTKRVWKIGSGDCFVGHFANAWMEGGLRPWEAADIASRATAYYCETQGFPTAEHLANHGTKPVSVSEAYRSGEPRQVYLAGPFFDLMQQWLVEQAVINLEDMGLKVFSPLHDVGLKGDRSTIAQKDLQALRDSQVMFAIADGVDPGTVFEVGYARALNKPVVVYSERHQGQESLTMLEGSGCVMCTNYATAIYSTLWEAAAL</sequence>
<keyword evidence="2" id="KW-0808">Transferase</keyword>
<dbReference type="GO" id="GO:0070694">
    <property type="term" value="F:5-hydroxymethyl-dUMP N-hydrolase activity"/>
    <property type="evidence" value="ECO:0007669"/>
    <property type="project" value="TreeGrafter"/>
</dbReference>
<dbReference type="InterPro" id="IPR011611">
    <property type="entry name" value="PfkB_dom"/>
</dbReference>
<dbReference type="GO" id="GO:0016740">
    <property type="term" value="F:transferase activity"/>
    <property type="evidence" value="ECO:0007669"/>
    <property type="project" value="UniProtKB-KW"/>
</dbReference>
<dbReference type="Gene3D" id="3.40.50.450">
    <property type="match status" value="1"/>
</dbReference>
<dbReference type="SUPFAM" id="SSF52309">
    <property type="entry name" value="N-(deoxy)ribosyltransferase-like"/>
    <property type="match status" value="1"/>
</dbReference>
<dbReference type="AlphaFoldDB" id="A0A7X6DK39"/>
<reference evidence="2 3" key="1">
    <citation type="journal article" date="2020" name="Nature">
        <title>Bacterial chemolithoautotrophy via manganese oxidation.</title>
        <authorList>
            <person name="Yu H."/>
            <person name="Leadbetter J.R."/>
        </authorList>
    </citation>
    <scope>NUCLEOTIDE SEQUENCE [LARGE SCALE GENOMIC DNA]</scope>
    <source>
        <strain evidence="2 3">RBP-1</strain>
    </source>
</reference>
<dbReference type="Pfam" id="PF05014">
    <property type="entry name" value="Nuc_deoxyrib_tr"/>
    <property type="match status" value="1"/>
</dbReference>
<dbReference type="EMBL" id="VTOX01000011">
    <property type="protein sequence ID" value="NKE68642.1"/>
    <property type="molecule type" value="Genomic_DNA"/>
</dbReference>
<proteinExistence type="predicted"/>
<evidence type="ECO:0000259" key="1">
    <source>
        <dbReference type="Pfam" id="PF00294"/>
    </source>
</evidence>
<protein>
    <submittedName>
        <fullName evidence="2">Nucleoside 2-deoxyribosyltransferase</fullName>
    </submittedName>
</protein>
<accession>A0A7X6DK39</accession>
<dbReference type="Pfam" id="PF00294">
    <property type="entry name" value="PfkB"/>
    <property type="match status" value="1"/>
</dbReference>
<dbReference type="Gene3D" id="3.40.1190.20">
    <property type="match status" value="1"/>
</dbReference>
<comment type="caution">
    <text evidence="2">The sequence shown here is derived from an EMBL/GenBank/DDBJ whole genome shotgun (WGS) entry which is preliminary data.</text>
</comment>
<dbReference type="InterPro" id="IPR029056">
    <property type="entry name" value="Ribokinase-like"/>
</dbReference>
<keyword evidence="3" id="KW-1185">Reference proteome</keyword>
<evidence type="ECO:0000313" key="2">
    <source>
        <dbReference type="EMBL" id="NKE68642.1"/>
    </source>
</evidence>
<feature type="domain" description="Carbohydrate kinase PfkB" evidence="1">
    <location>
        <begin position="148"/>
        <end position="251"/>
    </location>
</feature>
<dbReference type="PANTHER" id="PTHR15364:SF0">
    <property type="entry name" value="2'-DEOXYNUCLEOSIDE 5'-PHOSPHATE N-HYDROLASE 1"/>
    <property type="match status" value="1"/>
</dbReference>
<dbReference type="InterPro" id="IPR051239">
    <property type="entry name" value="2'-dNMP_N-hydrolase"/>
</dbReference>